<dbReference type="AlphaFoldDB" id="A0A2G5E4B4"/>
<keyword evidence="2" id="KW-1185">Reference proteome</keyword>
<dbReference type="EMBL" id="KZ305029">
    <property type="protein sequence ID" value="PIA50594.1"/>
    <property type="molecule type" value="Genomic_DNA"/>
</dbReference>
<evidence type="ECO:0000313" key="1">
    <source>
        <dbReference type="EMBL" id="PIA50594.1"/>
    </source>
</evidence>
<sequence length="83" mass="9814">MGTLYIICNYLEIRFQIYSCTRLKEKASCQLTCICLLRISAKNHSNVLIAAIQFPLTMRLNLIFLVKIRNVYRPFPWKKMNTK</sequence>
<name>A0A2G5E4B4_AQUCA</name>
<proteinExistence type="predicted"/>
<dbReference type="Proteomes" id="UP000230069">
    <property type="component" value="Unassembled WGS sequence"/>
</dbReference>
<dbReference type="InParanoid" id="A0A2G5E4B4"/>
<gene>
    <name evidence="1" type="ORF">AQUCO_01200059v1</name>
</gene>
<organism evidence="1 2">
    <name type="scientific">Aquilegia coerulea</name>
    <name type="common">Rocky mountain columbine</name>
    <dbReference type="NCBI Taxonomy" id="218851"/>
    <lineage>
        <taxon>Eukaryota</taxon>
        <taxon>Viridiplantae</taxon>
        <taxon>Streptophyta</taxon>
        <taxon>Embryophyta</taxon>
        <taxon>Tracheophyta</taxon>
        <taxon>Spermatophyta</taxon>
        <taxon>Magnoliopsida</taxon>
        <taxon>Ranunculales</taxon>
        <taxon>Ranunculaceae</taxon>
        <taxon>Thalictroideae</taxon>
        <taxon>Aquilegia</taxon>
    </lineage>
</organism>
<accession>A0A2G5E4B4</accession>
<protein>
    <submittedName>
        <fullName evidence="1">Uncharacterized protein</fullName>
    </submittedName>
</protein>
<evidence type="ECO:0000313" key="2">
    <source>
        <dbReference type="Proteomes" id="UP000230069"/>
    </source>
</evidence>
<reference evidence="1 2" key="1">
    <citation type="submission" date="2017-09" db="EMBL/GenBank/DDBJ databases">
        <title>WGS assembly of Aquilegia coerulea Goldsmith.</title>
        <authorList>
            <person name="Hodges S."/>
            <person name="Kramer E."/>
            <person name="Nordborg M."/>
            <person name="Tomkins J."/>
            <person name="Borevitz J."/>
            <person name="Derieg N."/>
            <person name="Yan J."/>
            <person name="Mihaltcheva S."/>
            <person name="Hayes R.D."/>
            <person name="Rokhsar D."/>
        </authorList>
    </citation>
    <scope>NUCLEOTIDE SEQUENCE [LARGE SCALE GENOMIC DNA]</scope>
    <source>
        <strain evidence="2">cv. Goldsmith</strain>
    </source>
</reference>